<dbReference type="AlphaFoldDB" id="A0A5A7PXZ2"/>
<proteinExistence type="predicted"/>
<sequence length="135" mass="14899">MKPNLKYFFFAIQTYQKLKNPSCGGGGDGRRSTDGDGDMTMLSATNFTLVFQSIFEANYNNNTNTNKNSNLPLPLLTSPPHVSGLWQRGEALDTKIECPKVVPTVTGSTSQVAVLKDREKVRTENKVMTCMLCSE</sequence>
<evidence type="ECO:0000313" key="2">
    <source>
        <dbReference type="Proteomes" id="UP000325081"/>
    </source>
</evidence>
<reference evidence="2" key="1">
    <citation type="journal article" date="2019" name="Curr. Biol.">
        <title>Genome Sequence of Striga asiatica Provides Insight into the Evolution of Plant Parasitism.</title>
        <authorList>
            <person name="Yoshida S."/>
            <person name="Kim S."/>
            <person name="Wafula E.K."/>
            <person name="Tanskanen J."/>
            <person name="Kim Y.M."/>
            <person name="Honaas L."/>
            <person name="Yang Z."/>
            <person name="Spallek T."/>
            <person name="Conn C.E."/>
            <person name="Ichihashi Y."/>
            <person name="Cheong K."/>
            <person name="Cui S."/>
            <person name="Der J.P."/>
            <person name="Gundlach H."/>
            <person name="Jiao Y."/>
            <person name="Hori C."/>
            <person name="Ishida J.K."/>
            <person name="Kasahara H."/>
            <person name="Kiba T."/>
            <person name="Kim M.S."/>
            <person name="Koo N."/>
            <person name="Laohavisit A."/>
            <person name="Lee Y.H."/>
            <person name="Lumba S."/>
            <person name="McCourt P."/>
            <person name="Mortimer J.C."/>
            <person name="Mutuku J.M."/>
            <person name="Nomura T."/>
            <person name="Sasaki-Sekimoto Y."/>
            <person name="Seto Y."/>
            <person name="Wang Y."/>
            <person name="Wakatake T."/>
            <person name="Sakakibara H."/>
            <person name="Demura T."/>
            <person name="Yamaguchi S."/>
            <person name="Yoneyama K."/>
            <person name="Manabe R.I."/>
            <person name="Nelson D.C."/>
            <person name="Schulman A.H."/>
            <person name="Timko M.P."/>
            <person name="dePamphilis C.W."/>
            <person name="Choi D."/>
            <person name="Shirasu K."/>
        </authorList>
    </citation>
    <scope>NUCLEOTIDE SEQUENCE [LARGE SCALE GENOMIC DNA]</scope>
    <source>
        <strain evidence="2">cv. UVA1</strain>
    </source>
</reference>
<dbReference type="Proteomes" id="UP000325081">
    <property type="component" value="Unassembled WGS sequence"/>
</dbReference>
<comment type="caution">
    <text evidence="1">The sequence shown here is derived from an EMBL/GenBank/DDBJ whole genome shotgun (WGS) entry which is preliminary data.</text>
</comment>
<gene>
    <name evidence="1" type="ORF">STAS_13933</name>
</gene>
<accession>A0A5A7PXZ2</accession>
<name>A0A5A7PXZ2_STRAF</name>
<protein>
    <submittedName>
        <fullName evidence="1">Single-stranded nucleic acid binding R3H protein</fullName>
    </submittedName>
</protein>
<keyword evidence="2" id="KW-1185">Reference proteome</keyword>
<evidence type="ECO:0000313" key="1">
    <source>
        <dbReference type="EMBL" id="GER37521.1"/>
    </source>
</evidence>
<dbReference type="EMBL" id="BKCP01005383">
    <property type="protein sequence ID" value="GER37521.1"/>
    <property type="molecule type" value="Genomic_DNA"/>
</dbReference>
<organism evidence="1 2">
    <name type="scientific">Striga asiatica</name>
    <name type="common">Asiatic witchweed</name>
    <name type="synonym">Buchnera asiatica</name>
    <dbReference type="NCBI Taxonomy" id="4170"/>
    <lineage>
        <taxon>Eukaryota</taxon>
        <taxon>Viridiplantae</taxon>
        <taxon>Streptophyta</taxon>
        <taxon>Embryophyta</taxon>
        <taxon>Tracheophyta</taxon>
        <taxon>Spermatophyta</taxon>
        <taxon>Magnoliopsida</taxon>
        <taxon>eudicotyledons</taxon>
        <taxon>Gunneridae</taxon>
        <taxon>Pentapetalae</taxon>
        <taxon>asterids</taxon>
        <taxon>lamiids</taxon>
        <taxon>Lamiales</taxon>
        <taxon>Orobanchaceae</taxon>
        <taxon>Buchnereae</taxon>
        <taxon>Striga</taxon>
    </lineage>
</organism>